<evidence type="ECO:0000313" key="1">
    <source>
        <dbReference type="EMBL" id="MBB6564286.1"/>
    </source>
</evidence>
<dbReference type="RefSeq" id="WP_184866169.1">
    <property type="nucleotide sequence ID" value="NZ_JACHLK010000035.1"/>
</dbReference>
<dbReference type="EMBL" id="JACHLK010000035">
    <property type="protein sequence ID" value="MBB6564286.1"/>
    <property type="molecule type" value="Genomic_DNA"/>
</dbReference>
<organism evidence="1 2">
    <name type="scientific">Acidovorax soli</name>
    <dbReference type="NCBI Taxonomy" id="592050"/>
    <lineage>
        <taxon>Bacteria</taxon>
        <taxon>Pseudomonadati</taxon>
        <taxon>Pseudomonadota</taxon>
        <taxon>Betaproteobacteria</taxon>
        <taxon>Burkholderiales</taxon>
        <taxon>Comamonadaceae</taxon>
        <taxon>Acidovorax</taxon>
    </lineage>
</organism>
<gene>
    <name evidence="1" type="ORF">HNP48_007013</name>
</gene>
<reference evidence="1 2" key="1">
    <citation type="submission" date="2020-08" db="EMBL/GenBank/DDBJ databases">
        <title>Functional genomics of gut bacteria from endangered species of beetles.</title>
        <authorList>
            <person name="Carlos-Shanley C."/>
        </authorList>
    </citation>
    <scope>NUCLEOTIDE SEQUENCE [LARGE SCALE GENOMIC DNA]</scope>
    <source>
        <strain evidence="1 2">S00198</strain>
    </source>
</reference>
<dbReference type="Proteomes" id="UP000575083">
    <property type="component" value="Unassembled WGS sequence"/>
</dbReference>
<dbReference type="AlphaFoldDB" id="A0A7X0UDA4"/>
<name>A0A7X0UDA4_9BURK</name>
<evidence type="ECO:0000313" key="2">
    <source>
        <dbReference type="Proteomes" id="UP000575083"/>
    </source>
</evidence>
<proteinExistence type="predicted"/>
<accession>A0A7X0UDA4</accession>
<sequence length="84" mass="9530">MATKKLKVTIELEMSVPEDWELVETSEGTPVLSLPDGRYMDIAIEPLFATDPEELWSSTDDEDALHEVLDMVDSEAVTYEFVKH</sequence>
<comment type="caution">
    <text evidence="1">The sequence shown here is derived from an EMBL/GenBank/DDBJ whole genome shotgun (WGS) entry which is preliminary data.</text>
</comment>
<protein>
    <submittedName>
        <fullName evidence="1">Uncharacterized protein</fullName>
    </submittedName>
</protein>
<keyword evidence="2" id="KW-1185">Reference proteome</keyword>